<comment type="caution">
    <text evidence="1">The sequence shown here is derived from an EMBL/GenBank/DDBJ whole genome shotgun (WGS) entry which is preliminary data.</text>
</comment>
<proteinExistence type="predicted"/>
<keyword evidence="2" id="KW-1185">Reference proteome</keyword>
<protein>
    <submittedName>
        <fullName evidence="1">Uncharacterized protein</fullName>
    </submittedName>
</protein>
<organism evidence="1 2">
    <name type="scientific">Hyalomma asiaticum</name>
    <name type="common">Tick</name>
    <dbReference type="NCBI Taxonomy" id="266040"/>
    <lineage>
        <taxon>Eukaryota</taxon>
        <taxon>Metazoa</taxon>
        <taxon>Ecdysozoa</taxon>
        <taxon>Arthropoda</taxon>
        <taxon>Chelicerata</taxon>
        <taxon>Arachnida</taxon>
        <taxon>Acari</taxon>
        <taxon>Parasitiformes</taxon>
        <taxon>Ixodida</taxon>
        <taxon>Ixodoidea</taxon>
        <taxon>Ixodidae</taxon>
        <taxon>Hyalomminae</taxon>
        <taxon>Hyalomma</taxon>
    </lineage>
</organism>
<evidence type="ECO:0000313" key="2">
    <source>
        <dbReference type="Proteomes" id="UP000821845"/>
    </source>
</evidence>
<name>A0ACB7SCI9_HYAAI</name>
<dbReference type="EMBL" id="CM023485">
    <property type="protein sequence ID" value="KAH6930459.1"/>
    <property type="molecule type" value="Genomic_DNA"/>
</dbReference>
<reference evidence="1" key="1">
    <citation type="submission" date="2020-05" db="EMBL/GenBank/DDBJ databases">
        <title>Large-scale comparative analyses of tick genomes elucidate their genetic diversity and vector capacities.</title>
        <authorList>
            <person name="Jia N."/>
            <person name="Wang J."/>
            <person name="Shi W."/>
            <person name="Du L."/>
            <person name="Sun Y."/>
            <person name="Zhan W."/>
            <person name="Jiang J."/>
            <person name="Wang Q."/>
            <person name="Zhang B."/>
            <person name="Ji P."/>
            <person name="Sakyi L.B."/>
            <person name="Cui X."/>
            <person name="Yuan T."/>
            <person name="Jiang B."/>
            <person name="Yang W."/>
            <person name="Lam T.T.-Y."/>
            <person name="Chang Q."/>
            <person name="Ding S."/>
            <person name="Wang X."/>
            <person name="Zhu J."/>
            <person name="Ruan X."/>
            <person name="Zhao L."/>
            <person name="Wei J."/>
            <person name="Que T."/>
            <person name="Du C."/>
            <person name="Cheng J."/>
            <person name="Dai P."/>
            <person name="Han X."/>
            <person name="Huang E."/>
            <person name="Gao Y."/>
            <person name="Liu J."/>
            <person name="Shao H."/>
            <person name="Ye R."/>
            <person name="Li L."/>
            <person name="Wei W."/>
            <person name="Wang X."/>
            <person name="Wang C."/>
            <person name="Yang T."/>
            <person name="Huo Q."/>
            <person name="Li W."/>
            <person name="Guo W."/>
            <person name="Chen H."/>
            <person name="Zhou L."/>
            <person name="Ni X."/>
            <person name="Tian J."/>
            <person name="Zhou Y."/>
            <person name="Sheng Y."/>
            <person name="Liu T."/>
            <person name="Pan Y."/>
            <person name="Xia L."/>
            <person name="Li J."/>
            <person name="Zhao F."/>
            <person name="Cao W."/>
        </authorList>
    </citation>
    <scope>NUCLEOTIDE SEQUENCE</scope>
    <source>
        <strain evidence="1">Hyas-2018</strain>
    </source>
</reference>
<accession>A0ACB7SCI9</accession>
<evidence type="ECO:0000313" key="1">
    <source>
        <dbReference type="EMBL" id="KAH6930459.1"/>
    </source>
</evidence>
<dbReference type="Proteomes" id="UP000821845">
    <property type="component" value="Chromosome 5"/>
</dbReference>
<sequence>MVSGEMLSAMRSYRLSDACVADSPLAGTYLGVEATGFTNGSASICIAAAQWNSDRRNGLRNFESIRITWKNLSYAVKSGKNAKSLVDNLSGEALPGTLTAIMGPSGAGKTTLLNLLTGFYDRSYEGEVQINGRVRDQALFNKQSCYVMQEDRLLPALTVYEAISMSVELRMPTLSKTAKEEMVQRSIAEWGLDECRNTRTENLSGGQRKRLAIAQELVNNPPVLFLDEPTSGLDNVSSLRCVEVLKKMASAGHTVICSIHAPSAKIFSYFDTLYMVSGGRCIYNGRVDQLLPFLAQRGLYCPEYHNPADYKQYRLYSFKVNQFQQFRTLLKRCWLSIVRNKVATVLRVLAYAAFAAMSIILFYDTGSRATTVVHGVKIYFVVACICVVQTVFPSTIVFPVEVSVLVREQRNCWYGLKMYYLAYYFAELPFIVVSISLYMGAIYYPTGQPRELWRFAAMLLFTIQLCGVSQAIALAASALCTAQSAATVAFPIVSPAFVFCGAFAPRQMLTPYVSWLTEVSFVNHAYNGLLVSAYGYGRAKFPCDDFICVYDDPAEFLRAAGVEDRTIHEFSLILLSMEVVIRVLGYFLLRLRLSRKV</sequence>
<gene>
    <name evidence="1" type="ORF">HPB50_013980</name>
</gene>